<protein>
    <submittedName>
        <fullName evidence="1">Uncharacterized protein</fullName>
    </submittedName>
</protein>
<evidence type="ECO:0000313" key="1">
    <source>
        <dbReference type="EMBL" id="RNA09687.1"/>
    </source>
</evidence>
<gene>
    <name evidence="1" type="ORF">BpHYR1_019627</name>
</gene>
<name>A0A3M7QE30_BRAPC</name>
<reference evidence="1 2" key="1">
    <citation type="journal article" date="2018" name="Sci. Rep.">
        <title>Genomic signatures of local adaptation to the degree of environmental predictability in rotifers.</title>
        <authorList>
            <person name="Franch-Gras L."/>
            <person name="Hahn C."/>
            <person name="Garcia-Roger E.M."/>
            <person name="Carmona M.J."/>
            <person name="Serra M."/>
            <person name="Gomez A."/>
        </authorList>
    </citation>
    <scope>NUCLEOTIDE SEQUENCE [LARGE SCALE GENOMIC DNA]</scope>
    <source>
        <strain evidence="1">HYR1</strain>
    </source>
</reference>
<comment type="caution">
    <text evidence="1">The sequence shown here is derived from an EMBL/GenBank/DDBJ whole genome shotgun (WGS) entry which is preliminary data.</text>
</comment>
<proteinExistence type="predicted"/>
<dbReference type="AlphaFoldDB" id="A0A3M7QE30"/>
<evidence type="ECO:0000313" key="2">
    <source>
        <dbReference type="Proteomes" id="UP000276133"/>
    </source>
</evidence>
<dbReference type="Proteomes" id="UP000276133">
    <property type="component" value="Unassembled WGS sequence"/>
</dbReference>
<sequence length="109" mass="12702">MIHSVQMIAKEMVINAKENFKKKLEINDKYLSMRSILAYKSAQQQQQQQQQQKSKTNDILRKKSHCLSIITLKQYATKPSSSHHTQTTNLHLIKFGDLIDRTFAIRNSN</sequence>
<dbReference type="EMBL" id="REGN01006394">
    <property type="protein sequence ID" value="RNA09687.1"/>
    <property type="molecule type" value="Genomic_DNA"/>
</dbReference>
<keyword evidence="2" id="KW-1185">Reference proteome</keyword>
<organism evidence="1 2">
    <name type="scientific">Brachionus plicatilis</name>
    <name type="common">Marine rotifer</name>
    <name type="synonym">Brachionus muelleri</name>
    <dbReference type="NCBI Taxonomy" id="10195"/>
    <lineage>
        <taxon>Eukaryota</taxon>
        <taxon>Metazoa</taxon>
        <taxon>Spiralia</taxon>
        <taxon>Gnathifera</taxon>
        <taxon>Rotifera</taxon>
        <taxon>Eurotatoria</taxon>
        <taxon>Monogononta</taxon>
        <taxon>Pseudotrocha</taxon>
        <taxon>Ploima</taxon>
        <taxon>Brachionidae</taxon>
        <taxon>Brachionus</taxon>
    </lineage>
</organism>
<accession>A0A3M7QE30</accession>